<dbReference type="PROSITE" id="PS51263">
    <property type="entry name" value="ADF_H"/>
    <property type="match status" value="1"/>
</dbReference>
<dbReference type="GO" id="GO:0005884">
    <property type="term" value="C:actin filament"/>
    <property type="evidence" value="ECO:0007669"/>
    <property type="project" value="TreeGrafter"/>
</dbReference>
<dbReference type="GO" id="GO:0051015">
    <property type="term" value="F:actin filament binding"/>
    <property type="evidence" value="ECO:0007669"/>
    <property type="project" value="TreeGrafter"/>
</dbReference>
<protein>
    <submittedName>
        <fullName evidence="2">Drebrin-like protein A (Trinotate prediction)</fullName>
    </submittedName>
</protein>
<dbReference type="SUPFAM" id="SSF55753">
    <property type="entry name" value="Actin depolymerizing proteins"/>
    <property type="match status" value="1"/>
</dbReference>
<accession>A0A6B2FZI3</accession>
<dbReference type="InterPro" id="IPR002108">
    <property type="entry name" value="ADF-H"/>
</dbReference>
<evidence type="ECO:0000313" key="2">
    <source>
        <dbReference type="EMBL" id="NDJ96680.1"/>
    </source>
</evidence>
<dbReference type="Pfam" id="PF00241">
    <property type="entry name" value="Cofilin_ADF"/>
    <property type="match status" value="1"/>
</dbReference>
<dbReference type="GO" id="GO:0030427">
    <property type="term" value="C:site of polarized growth"/>
    <property type="evidence" value="ECO:0007669"/>
    <property type="project" value="TreeGrafter"/>
</dbReference>
<dbReference type="Gene3D" id="3.40.20.10">
    <property type="entry name" value="Severin"/>
    <property type="match status" value="1"/>
</dbReference>
<dbReference type="GO" id="GO:0045211">
    <property type="term" value="C:postsynaptic membrane"/>
    <property type="evidence" value="ECO:0007669"/>
    <property type="project" value="TreeGrafter"/>
</dbReference>
<dbReference type="GO" id="GO:0098974">
    <property type="term" value="P:postsynaptic actin cytoskeleton organization"/>
    <property type="evidence" value="ECO:0007669"/>
    <property type="project" value="TreeGrafter"/>
</dbReference>
<dbReference type="EMBL" id="GHBR01001445">
    <property type="protein sequence ID" value="NDJ96680.1"/>
    <property type="molecule type" value="Transcribed_RNA"/>
</dbReference>
<dbReference type="GO" id="GO:0030864">
    <property type="term" value="C:cortical actin cytoskeleton"/>
    <property type="evidence" value="ECO:0007669"/>
    <property type="project" value="TreeGrafter"/>
</dbReference>
<dbReference type="GO" id="GO:0048812">
    <property type="term" value="P:neuron projection morphogenesis"/>
    <property type="evidence" value="ECO:0007669"/>
    <property type="project" value="TreeGrafter"/>
</dbReference>
<dbReference type="SMART" id="SM00102">
    <property type="entry name" value="ADF"/>
    <property type="match status" value="1"/>
</dbReference>
<dbReference type="PANTHER" id="PTHR10829">
    <property type="entry name" value="CORTACTIN AND DREBRIN"/>
    <property type="match status" value="1"/>
</dbReference>
<dbReference type="GO" id="GO:0014069">
    <property type="term" value="C:postsynaptic density"/>
    <property type="evidence" value="ECO:0007669"/>
    <property type="project" value="TreeGrafter"/>
</dbReference>
<dbReference type="GO" id="GO:0030425">
    <property type="term" value="C:dendrite"/>
    <property type="evidence" value="ECO:0007669"/>
    <property type="project" value="TreeGrafter"/>
</dbReference>
<dbReference type="GO" id="GO:0030833">
    <property type="term" value="P:regulation of actin filament polymerization"/>
    <property type="evidence" value="ECO:0007669"/>
    <property type="project" value="TreeGrafter"/>
</dbReference>
<dbReference type="GO" id="GO:0045773">
    <property type="term" value="P:positive regulation of axon extension"/>
    <property type="evidence" value="ECO:0007669"/>
    <property type="project" value="TreeGrafter"/>
</dbReference>
<sequence>MSLNLKKYEVVMIDKWNKFVKANKKDSWILFGFEGKTFDLIHCGSGDDGMEEFVEELSNGRIMYGAISVEDPNTSLQKIVFICWQGQSVPTNIRGKVASFGSAINQFFKGYSIEITATSEEDLSIDVIKEKVKSASGSNYSIHEKKAKGEAKTHEICSYQKVDPISEITNARNTQSQSQAAKFLEEPESDNKLNSAKTVREQRIKEMDEMIKMSRTTNLAKPDEESVRELKSLNIET</sequence>
<proteinExistence type="predicted"/>
<dbReference type="AlphaFoldDB" id="A0A6B2FZI3"/>
<name>A0A6B2FZI3_MYXSQ</name>
<dbReference type="GO" id="GO:0030027">
    <property type="term" value="C:lamellipodium"/>
    <property type="evidence" value="ECO:0007669"/>
    <property type="project" value="TreeGrafter"/>
</dbReference>
<reference evidence="2" key="1">
    <citation type="submission" date="2018-11" db="EMBL/GenBank/DDBJ databases">
        <title>Myxobolus squamalis genome and transcriptome.</title>
        <authorList>
            <person name="Yahalomi D."/>
            <person name="Atkinson S.D."/>
            <person name="Neuhof M."/>
            <person name="Chang E.S."/>
            <person name="Philippe H."/>
            <person name="Cartwright P."/>
            <person name="Bartholomew J.L."/>
            <person name="Huchon D."/>
        </authorList>
    </citation>
    <scope>NUCLEOTIDE SEQUENCE</scope>
    <source>
        <strain evidence="2">71B08</strain>
        <tissue evidence="2">Whole</tissue>
    </source>
</reference>
<organism evidence="2">
    <name type="scientific">Myxobolus squamalis</name>
    <name type="common">Myxosporean</name>
    <dbReference type="NCBI Taxonomy" id="59785"/>
    <lineage>
        <taxon>Eukaryota</taxon>
        <taxon>Metazoa</taxon>
        <taxon>Cnidaria</taxon>
        <taxon>Myxozoa</taxon>
        <taxon>Myxosporea</taxon>
        <taxon>Bivalvulida</taxon>
        <taxon>Platysporina</taxon>
        <taxon>Myxobolidae</taxon>
        <taxon>Myxobolus</taxon>
    </lineage>
</organism>
<dbReference type="PANTHER" id="PTHR10829:SF25">
    <property type="entry name" value="DREBRIN-LIKE PROTEIN"/>
    <property type="match status" value="1"/>
</dbReference>
<dbReference type="InterPro" id="IPR029006">
    <property type="entry name" value="ADF-H/Gelsolin-like_dom_sf"/>
</dbReference>
<evidence type="ECO:0000259" key="1">
    <source>
        <dbReference type="PROSITE" id="PS51263"/>
    </source>
</evidence>
<feature type="domain" description="ADF-H" evidence="1">
    <location>
        <begin position="2"/>
        <end position="133"/>
    </location>
</feature>